<sequence length="272" mass="29472">MEPRQRTAWKTAVGLVLTAIMLFPVYWMVNVSLTPREDIRDSALFPHHPTLAHYGVVLQDQLPHLATSIVVGLGTVVLTLLVAAPSAFALSKLMMPGRRTLNFLLIVGQMIPAVVVALGFYTIYSRLGVLDTLPGLIVADSTIAVPFGVMLFATFMLGIPQELMQAAQIDGASHWRSFRSVVLPMSRNAAVTVALFAFLWAWSDFLFASTLNREGGLLRPITMGIYDYIGSQNQEWGPMMATAVVASIPTAILLVVAQRYVAAGVTAGAVKD</sequence>
<feature type="transmembrane region" description="Helical" evidence="7">
    <location>
        <begin position="236"/>
        <end position="257"/>
    </location>
</feature>
<dbReference type="PANTHER" id="PTHR32243:SF18">
    <property type="entry name" value="INNER MEMBRANE ABC TRANSPORTER PERMEASE PROTEIN YCJP"/>
    <property type="match status" value="1"/>
</dbReference>
<dbReference type="Proteomes" id="UP000321720">
    <property type="component" value="Unassembled WGS sequence"/>
</dbReference>
<feature type="domain" description="ABC transmembrane type-1" evidence="8">
    <location>
        <begin position="65"/>
        <end position="257"/>
    </location>
</feature>
<dbReference type="AlphaFoldDB" id="A0A511J9E7"/>
<evidence type="ECO:0000256" key="7">
    <source>
        <dbReference type="RuleBase" id="RU363032"/>
    </source>
</evidence>
<name>A0A511J9E7_9CELL</name>
<evidence type="ECO:0000256" key="6">
    <source>
        <dbReference type="ARBA" id="ARBA00023136"/>
    </source>
</evidence>
<gene>
    <name evidence="9" type="ORF">CCO02nite_12750</name>
</gene>
<evidence type="ECO:0000256" key="1">
    <source>
        <dbReference type="ARBA" id="ARBA00004651"/>
    </source>
</evidence>
<feature type="transmembrane region" description="Helical" evidence="7">
    <location>
        <begin position="136"/>
        <end position="159"/>
    </location>
</feature>
<feature type="transmembrane region" description="Helical" evidence="7">
    <location>
        <begin position="102"/>
        <end position="124"/>
    </location>
</feature>
<keyword evidence="3" id="KW-1003">Cell membrane</keyword>
<dbReference type="RefSeq" id="WP_246117388.1">
    <property type="nucleotide sequence ID" value="NZ_BJWG01000004.1"/>
</dbReference>
<dbReference type="SUPFAM" id="SSF161098">
    <property type="entry name" value="MetI-like"/>
    <property type="match status" value="1"/>
</dbReference>
<keyword evidence="4 7" id="KW-0812">Transmembrane</keyword>
<comment type="similarity">
    <text evidence="7">Belongs to the binding-protein-dependent transport system permease family.</text>
</comment>
<keyword evidence="6 7" id="KW-0472">Membrane</keyword>
<evidence type="ECO:0000256" key="3">
    <source>
        <dbReference type="ARBA" id="ARBA00022475"/>
    </source>
</evidence>
<evidence type="ECO:0000256" key="4">
    <source>
        <dbReference type="ARBA" id="ARBA00022692"/>
    </source>
</evidence>
<evidence type="ECO:0000259" key="8">
    <source>
        <dbReference type="PROSITE" id="PS50928"/>
    </source>
</evidence>
<dbReference type="InterPro" id="IPR035906">
    <property type="entry name" value="MetI-like_sf"/>
</dbReference>
<dbReference type="Gene3D" id="1.10.3720.10">
    <property type="entry name" value="MetI-like"/>
    <property type="match status" value="1"/>
</dbReference>
<keyword evidence="10" id="KW-1185">Reference proteome</keyword>
<dbReference type="Pfam" id="PF00528">
    <property type="entry name" value="BPD_transp_1"/>
    <property type="match status" value="1"/>
</dbReference>
<keyword evidence="2 7" id="KW-0813">Transport</keyword>
<accession>A0A511J9E7</accession>
<dbReference type="CDD" id="cd06261">
    <property type="entry name" value="TM_PBP2"/>
    <property type="match status" value="1"/>
</dbReference>
<dbReference type="PANTHER" id="PTHR32243">
    <property type="entry name" value="MALTOSE TRANSPORT SYSTEM PERMEASE-RELATED"/>
    <property type="match status" value="1"/>
</dbReference>
<dbReference type="InterPro" id="IPR050901">
    <property type="entry name" value="BP-dep_ABC_trans_perm"/>
</dbReference>
<evidence type="ECO:0000313" key="10">
    <source>
        <dbReference type="Proteomes" id="UP000321720"/>
    </source>
</evidence>
<evidence type="ECO:0000256" key="5">
    <source>
        <dbReference type="ARBA" id="ARBA00022989"/>
    </source>
</evidence>
<keyword evidence="5 7" id="KW-1133">Transmembrane helix</keyword>
<feature type="transmembrane region" description="Helical" evidence="7">
    <location>
        <begin position="12"/>
        <end position="29"/>
    </location>
</feature>
<dbReference type="GO" id="GO:0055085">
    <property type="term" value="P:transmembrane transport"/>
    <property type="evidence" value="ECO:0007669"/>
    <property type="project" value="InterPro"/>
</dbReference>
<dbReference type="InterPro" id="IPR000515">
    <property type="entry name" value="MetI-like"/>
</dbReference>
<dbReference type="PROSITE" id="PS50928">
    <property type="entry name" value="ABC_TM1"/>
    <property type="match status" value="1"/>
</dbReference>
<feature type="transmembrane region" description="Helical" evidence="7">
    <location>
        <begin position="180"/>
        <end position="202"/>
    </location>
</feature>
<protein>
    <submittedName>
        <fullName evidence="9">ABC transporter permease</fullName>
    </submittedName>
</protein>
<dbReference type="EMBL" id="BJWG01000004">
    <property type="protein sequence ID" value="GEL94617.1"/>
    <property type="molecule type" value="Genomic_DNA"/>
</dbReference>
<feature type="transmembrane region" description="Helical" evidence="7">
    <location>
        <begin position="65"/>
        <end position="90"/>
    </location>
</feature>
<evidence type="ECO:0000313" key="9">
    <source>
        <dbReference type="EMBL" id="GEL94617.1"/>
    </source>
</evidence>
<evidence type="ECO:0000256" key="2">
    <source>
        <dbReference type="ARBA" id="ARBA00022448"/>
    </source>
</evidence>
<organism evidence="9 10">
    <name type="scientific">Cellulomonas composti</name>
    <dbReference type="NCBI Taxonomy" id="266130"/>
    <lineage>
        <taxon>Bacteria</taxon>
        <taxon>Bacillati</taxon>
        <taxon>Actinomycetota</taxon>
        <taxon>Actinomycetes</taxon>
        <taxon>Micrococcales</taxon>
        <taxon>Cellulomonadaceae</taxon>
        <taxon>Cellulomonas</taxon>
    </lineage>
</organism>
<reference evidence="9 10" key="1">
    <citation type="submission" date="2019-07" db="EMBL/GenBank/DDBJ databases">
        <title>Whole genome shotgun sequence of Cellulomonas composti NBRC 100758.</title>
        <authorList>
            <person name="Hosoyama A."/>
            <person name="Uohara A."/>
            <person name="Ohji S."/>
            <person name="Ichikawa N."/>
        </authorList>
    </citation>
    <scope>NUCLEOTIDE SEQUENCE [LARGE SCALE GENOMIC DNA]</scope>
    <source>
        <strain evidence="9 10">NBRC 100758</strain>
    </source>
</reference>
<comment type="caution">
    <text evidence="9">The sequence shown here is derived from an EMBL/GenBank/DDBJ whole genome shotgun (WGS) entry which is preliminary data.</text>
</comment>
<proteinExistence type="inferred from homology"/>
<dbReference type="GO" id="GO:0005886">
    <property type="term" value="C:plasma membrane"/>
    <property type="evidence" value="ECO:0007669"/>
    <property type="project" value="UniProtKB-SubCell"/>
</dbReference>
<comment type="subcellular location">
    <subcellularLocation>
        <location evidence="1 7">Cell membrane</location>
        <topology evidence="1 7">Multi-pass membrane protein</topology>
    </subcellularLocation>
</comment>